<dbReference type="OrthoDB" id="9808993at2"/>
<dbReference type="KEGG" id="nco:AAW31_04190"/>
<dbReference type="AlphaFoldDB" id="A0A0F7KC65"/>
<proteinExistence type="predicted"/>
<dbReference type="Proteomes" id="UP000034156">
    <property type="component" value="Chromosome"/>
</dbReference>
<dbReference type="PANTHER" id="PTHR21174">
    <property type="match status" value="1"/>
</dbReference>
<evidence type="ECO:0000313" key="3">
    <source>
        <dbReference type="EMBL" id="TYP81223.1"/>
    </source>
</evidence>
<dbReference type="PIRSF" id="PIRSF035170">
    <property type="entry name" value="HD_phosphohydro"/>
    <property type="match status" value="1"/>
</dbReference>
<reference evidence="2 5" key="3">
    <citation type="submission" date="2016-10" db="EMBL/GenBank/DDBJ databases">
        <authorList>
            <person name="de Groot N.N."/>
        </authorList>
    </citation>
    <scope>NUCLEOTIDE SEQUENCE [LARGE SCALE GENOMIC DNA]</scope>
    <source>
        <strain evidence="2 5">Nm110</strain>
    </source>
</reference>
<keyword evidence="4" id="KW-1185">Reference proteome</keyword>
<reference evidence="4" key="1">
    <citation type="submission" date="2015-05" db="EMBL/GenBank/DDBJ databases">
        <title>Draft genome of Nitrosomonas communis strain Nm2.</title>
        <authorList>
            <person name="Kozlowski J.A."/>
            <person name="Kits K.D."/>
            <person name="Stein L.Y."/>
        </authorList>
    </citation>
    <scope>NUCLEOTIDE SEQUENCE [LARGE SCALE GENOMIC DNA]</scope>
    <source>
        <strain evidence="4">Nm2</strain>
    </source>
</reference>
<evidence type="ECO:0000313" key="5">
    <source>
        <dbReference type="Proteomes" id="UP000183454"/>
    </source>
</evidence>
<sequence>MILANQWKASWEGLGISITPMLLQEFKELIARYSEPHRRYHTVRHLEECFAKLTEICNLAEHAAEVELAIWFHDAIYEKHSNQNEVKSAELAVKKVLAAGGTKDAAARISNLIMATRHAVLPRNKDEQVLIDVDLSILGAEPERFKEYERQIREEYSWVPFFLFRKRRRKILKDFLARPTIFNTPVFIQRYEKQARQNIERSMTRMGN</sequence>
<dbReference type="EMBL" id="CP011451">
    <property type="protein sequence ID" value="AKH37196.1"/>
    <property type="molecule type" value="Genomic_DNA"/>
</dbReference>
<gene>
    <name evidence="1" type="ORF">AAW31_04190</name>
    <name evidence="3" type="ORF">BCL69_10514</name>
    <name evidence="2" type="ORF">SAMN05421882_108010</name>
</gene>
<dbReference type="GO" id="GO:0016787">
    <property type="term" value="F:hydrolase activity"/>
    <property type="evidence" value="ECO:0007669"/>
    <property type="project" value="UniProtKB-KW"/>
</dbReference>
<keyword evidence="2" id="KW-0378">Hydrolase</keyword>
<reference evidence="3 6" key="4">
    <citation type="submission" date="2019-07" db="EMBL/GenBank/DDBJ databases">
        <title>Active sludge and wastewater microbial communities from Klosterneuburg, Austria.</title>
        <authorList>
            <person name="Wagner M."/>
        </authorList>
    </citation>
    <scope>NUCLEOTIDE SEQUENCE [LARGE SCALE GENOMIC DNA]</scope>
    <source>
        <strain evidence="3 6">Nm2</strain>
    </source>
</reference>
<accession>A0A0F7KC65</accession>
<dbReference type="Gene3D" id="1.10.3210.10">
    <property type="entry name" value="Hypothetical protein af1432"/>
    <property type="match status" value="1"/>
</dbReference>
<dbReference type="PATRIC" id="fig|44574.3.peg.1001"/>
<name>A0A0F7KC65_9PROT</name>
<dbReference type="Proteomes" id="UP000183454">
    <property type="component" value="Unassembled WGS sequence"/>
</dbReference>
<dbReference type="InterPro" id="IPR009218">
    <property type="entry name" value="HD_phosphohydro"/>
</dbReference>
<dbReference type="EMBL" id="FNNH01000080">
    <property type="protein sequence ID" value="SDX17870.1"/>
    <property type="molecule type" value="Genomic_DNA"/>
</dbReference>
<evidence type="ECO:0000313" key="2">
    <source>
        <dbReference type="EMBL" id="SDX17870.1"/>
    </source>
</evidence>
<protein>
    <submittedName>
        <fullName evidence="2">Predicted metal-dependent phosphohydrolase, HD superfamily</fullName>
    </submittedName>
    <submittedName>
        <fullName evidence="3">Putative metal-dependent HD superfamily phosphohydrolase</fullName>
    </submittedName>
</protein>
<evidence type="ECO:0000313" key="4">
    <source>
        <dbReference type="Proteomes" id="UP000034156"/>
    </source>
</evidence>
<dbReference type="EMBL" id="VNHT01000051">
    <property type="protein sequence ID" value="TYP81223.1"/>
    <property type="molecule type" value="Genomic_DNA"/>
</dbReference>
<organism evidence="1 4">
    <name type="scientific">Nitrosomonas communis</name>
    <dbReference type="NCBI Taxonomy" id="44574"/>
    <lineage>
        <taxon>Bacteria</taxon>
        <taxon>Pseudomonadati</taxon>
        <taxon>Pseudomonadota</taxon>
        <taxon>Betaproteobacteria</taxon>
        <taxon>Nitrosomonadales</taxon>
        <taxon>Nitrosomonadaceae</taxon>
        <taxon>Nitrosomonas</taxon>
    </lineage>
</organism>
<dbReference type="RefSeq" id="WP_046849290.1">
    <property type="nucleotide sequence ID" value="NZ_CP011451.1"/>
</dbReference>
<dbReference type="Proteomes" id="UP000324176">
    <property type="component" value="Unassembled WGS sequence"/>
</dbReference>
<dbReference type="PANTHER" id="PTHR21174:SF0">
    <property type="entry name" value="HD PHOSPHOHYDROLASE FAMILY PROTEIN-RELATED"/>
    <property type="match status" value="1"/>
</dbReference>
<evidence type="ECO:0000313" key="1">
    <source>
        <dbReference type="EMBL" id="AKH37196.1"/>
    </source>
</evidence>
<dbReference type="SUPFAM" id="SSF109604">
    <property type="entry name" value="HD-domain/PDEase-like"/>
    <property type="match status" value="1"/>
</dbReference>
<evidence type="ECO:0000313" key="6">
    <source>
        <dbReference type="Proteomes" id="UP000324176"/>
    </source>
</evidence>
<reference evidence="1 4" key="2">
    <citation type="journal article" date="2016" name="Genome Announc.">
        <title>Genome Sequence of Nitrosomonas communis Strain Nm2, a Mesophilic Ammonia-Oxidizing Bacterium Isolated from Mediterranean Soil.</title>
        <authorList>
            <person name="Kozlowski J.A."/>
            <person name="Kits K.D."/>
            <person name="Stein L.Y."/>
        </authorList>
    </citation>
    <scope>NUCLEOTIDE SEQUENCE [LARGE SCALE GENOMIC DNA]</scope>
    <source>
        <strain evidence="1 4">Nm2</strain>
    </source>
</reference>